<feature type="compositionally biased region" description="Basic and acidic residues" evidence="1">
    <location>
        <begin position="165"/>
        <end position="189"/>
    </location>
</feature>
<sequence>MFLIGTARGYTSSSSSSSSHIILDTIESSFSFKFNRTPIQLQPTLQWLGFTYCIFSSAQVVHPARRLTYSHVEERFGAERLAGADRLHTKNVGETNVPGPHCLPPSAITLLDEACQGRTGVVGSASPDVHVVTSLLMAGTIMLWNREGVARARRRRAGDIGDPLGGREEEDKTFHREETSGEREIESATRRGIAAKKKKAVKWAWEIKNRFCQERAVRADPLGGREEEDKTFHREETSGEREIESATRRGIAAKKKKP</sequence>
<reference evidence="2" key="1">
    <citation type="submission" date="2023-03" db="EMBL/GenBank/DDBJ databases">
        <title>Massive genome expansion in bonnet fungi (Mycena s.s.) driven by repeated elements and novel gene families across ecological guilds.</title>
        <authorList>
            <consortium name="Lawrence Berkeley National Laboratory"/>
            <person name="Harder C.B."/>
            <person name="Miyauchi S."/>
            <person name="Viragh M."/>
            <person name="Kuo A."/>
            <person name="Thoen E."/>
            <person name="Andreopoulos B."/>
            <person name="Lu D."/>
            <person name="Skrede I."/>
            <person name="Drula E."/>
            <person name="Henrissat B."/>
            <person name="Morin E."/>
            <person name="Kohler A."/>
            <person name="Barry K."/>
            <person name="LaButti K."/>
            <person name="Morin E."/>
            <person name="Salamov A."/>
            <person name="Lipzen A."/>
            <person name="Mereny Z."/>
            <person name="Hegedus B."/>
            <person name="Baldrian P."/>
            <person name="Stursova M."/>
            <person name="Weitz H."/>
            <person name="Taylor A."/>
            <person name="Grigoriev I.V."/>
            <person name="Nagy L.G."/>
            <person name="Martin F."/>
            <person name="Kauserud H."/>
        </authorList>
    </citation>
    <scope>NUCLEOTIDE SEQUENCE</scope>
    <source>
        <strain evidence="2">CBHHK200</strain>
    </source>
</reference>
<protein>
    <submittedName>
        <fullName evidence="2">Uncharacterized protein</fullName>
    </submittedName>
</protein>
<organism evidence="2 3">
    <name type="scientific">Mycena alexandri</name>
    <dbReference type="NCBI Taxonomy" id="1745969"/>
    <lineage>
        <taxon>Eukaryota</taxon>
        <taxon>Fungi</taxon>
        <taxon>Dikarya</taxon>
        <taxon>Basidiomycota</taxon>
        <taxon>Agaricomycotina</taxon>
        <taxon>Agaricomycetes</taxon>
        <taxon>Agaricomycetidae</taxon>
        <taxon>Agaricales</taxon>
        <taxon>Marasmiineae</taxon>
        <taxon>Mycenaceae</taxon>
        <taxon>Mycena</taxon>
    </lineage>
</organism>
<comment type="caution">
    <text evidence="2">The sequence shown here is derived from an EMBL/GenBank/DDBJ whole genome shotgun (WGS) entry which is preliminary data.</text>
</comment>
<feature type="compositionally biased region" description="Basic and acidic residues" evidence="1">
    <location>
        <begin position="216"/>
        <end position="247"/>
    </location>
</feature>
<dbReference type="AlphaFoldDB" id="A0AAD6T762"/>
<evidence type="ECO:0000256" key="1">
    <source>
        <dbReference type="SAM" id="MobiDB-lite"/>
    </source>
</evidence>
<keyword evidence="3" id="KW-1185">Reference proteome</keyword>
<feature type="region of interest" description="Disordered" evidence="1">
    <location>
        <begin position="157"/>
        <end position="192"/>
    </location>
</feature>
<feature type="region of interest" description="Disordered" evidence="1">
    <location>
        <begin position="216"/>
        <end position="258"/>
    </location>
</feature>
<dbReference type="EMBL" id="JARJCM010000023">
    <property type="protein sequence ID" value="KAJ7040136.1"/>
    <property type="molecule type" value="Genomic_DNA"/>
</dbReference>
<accession>A0AAD6T762</accession>
<dbReference type="Proteomes" id="UP001218188">
    <property type="component" value="Unassembled WGS sequence"/>
</dbReference>
<proteinExistence type="predicted"/>
<evidence type="ECO:0000313" key="2">
    <source>
        <dbReference type="EMBL" id="KAJ7040136.1"/>
    </source>
</evidence>
<name>A0AAD6T762_9AGAR</name>
<gene>
    <name evidence="2" type="ORF">C8F04DRAFT_1178235</name>
</gene>
<evidence type="ECO:0000313" key="3">
    <source>
        <dbReference type="Proteomes" id="UP001218188"/>
    </source>
</evidence>